<keyword evidence="3" id="KW-1185">Reference proteome</keyword>
<feature type="chain" id="PRO_5003366917" description="PEP-CTERM protein-sorting domain-containing protein" evidence="1">
    <location>
        <begin position="24"/>
        <end position="232"/>
    </location>
</feature>
<dbReference type="HOGENOM" id="CLU_1293504_0_0_5"/>
<accession>F7ZMJ0</accession>
<dbReference type="KEGG" id="rli:RLO149_p630030"/>
<dbReference type="AlphaFoldDB" id="F7ZMJ0"/>
<dbReference type="InterPro" id="IPR022472">
    <property type="entry name" value="VPLPA-CTERM"/>
</dbReference>
<evidence type="ECO:0000256" key="1">
    <source>
        <dbReference type="SAM" id="SignalP"/>
    </source>
</evidence>
<dbReference type="eggNOG" id="ENOG5031A1Z">
    <property type="taxonomic scope" value="Bacteria"/>
</dbReference>
<dbReference type="NCBIfam" id="TIGR03370">
    <property type="entry name" value="VPLPA-CTERM"/>
    <property type="match status" value="1"/>
</dbReference>
<geneLocation type="plasmid" evidence="2 3">
    <name>pRLO149_63</name>
</geneLocation>
<evidence type="ECO:0000313" key="3">
    <source>
        <dbReference type="Proteomes" id="UP000001353"/>
    </source>
</evidence>
<evidence type="ECO:0000313" key="2">
    <source>
        <dbReference type="EMBL" id="AEI96527.1"/>
    </source>
</evidence>
<keyword evidence="2" id="KW-0614">Plasmid</keyword>
<reference evidence="2 3" key="1">
    <citation type="journal article" date="2011" name="BMC Genomics">
        <title>Comparative genome analysis and genome-guided physiological analysis of Roseobacter litoralis.</title>
        <authorList>
            <person name="Kalhoefer D."/>
            <person name="Thole S."/>
            <person name="Voget S."/>
            <person name="Lehmann R."/>
            <person name="Liesegang H."/>
            <person name="Wollher A."/>
            <person name="Daniel R."/>
            <person name="Simon M."/>
            <person name="Brinkhoff T."/>
        </authorList>
    </citation>
    <scope>NUCLEOTIDE SEQUENCE [LARGE SCALE GENOMIC DNA]</scope>
    <source>
        <strain evidence="3">ATCC 49566 / DSM 6996 / JCM 21268 / NBRC 15278 / OCh 149</strain>
    </source>
</reference>
<name>F7ZMJ0_ROSLO</name>
<feature type="signal peptide" evidence="1">
    <location>
        <begin position="1"/>
        <end position="23"/>
    </location>
</feature>
<dbReference type="RefSeq" id="WP_013959935.1">
    <property type="nucleotide sequence ID" value="NC_015729.1"/>
</dbReference>
<dbReference type="EMBL" id="CP002626">
    <property type="protein sequence ID" value="AEI96527.1"/>
    <property type="molecule type" value="Genomic_DNA"/>
</dbReference>
<evidence type="ECO:0008006" key="4">
    <source>
        <dbReference type="Google" id="ProtNLM"/>
    </source>
</evidence>
<gene>
    <name evidence="2" type="ordered locus">RLO149_p630030</name>
</gene>
<protein>
    <recommendedName>
        <fullName evidence="4">PEP-CTERM protein-sorting domain-containing protein</fullName>
    </recommendedName>
</protein>
<keyword evidence="1" id="KW-0732">Signal</keyword>
<proteinExistence type="predicted"/>
<dbReference type="OrthoDB" id="7640644at2"/>
<organism evidence="2 3">
    <name type="scientific">Roseobacter litoralis (strain ATCC 49566 / DSM 6996 / JCM 21268 / NBRC 15278 / OCh 149)</name>
    <dbReference type="NCBI Taxonomy" id="391595"/>
    <lineage>
        <taxon>Bacteria</taxon>
        <taxon>Pseudomonadati</taxon>
        <taxon>Pseudomonadota</taxon>
        <taxon>Alphaproteobacteria</taxon>
        <taxon>Rhodobacterales</taxon>
        <taxon>Roseobacteraceae</taxon>
        <taxon>Roseobacter</taxon>
    </lineage>
</organism>
<sequence>MKLTAILMAATFAVGGSFTAASAATMTSGATNAISGNICEGGVPPIDGTCPADHNLGDFGTNFNKVKISLDGDATIWGGVAHRDNSSSSALRFVDNWTMNLGSKAFKVTFNWQVKYARTNPNFDGQIVVGDTLSGNTIVGGSSYDFTTGPKDNPVRTSGSIDLGELTGDGLFFSVDPILGQFVTTADRSTHEVGTWDLQLIEIAPVPLPASALLLMGGLGGLSAMRGFGRKS</sequence>
<dbReference type="Proteomes" id="UP000001353">
    <property type="component" value="Plasmid pRLO149_63"/>
</dbReference>